<dbReference type="OrthoDB" id="272266at2759"/>
<feature type="region of interest" description="Disordered" evidence="6">
    <location>
        <begin position="200"/>
        <end position="236"/>
    </location>
</feature>
<feature type="compositionally biased region" description="Basic and acidic residues" evidence="6">
    <location>
        <begin position="209"/>
        <end position="221"/>
    </location>
</feature>
<name>A0A4Y7TTE3_COPMI</name>
<dbReference type="GO" id="GO:0120230">
    <property type="term" value="F:recombinase activator activity"/>
    <property type="evidence" value="ECO:0007669"/>
    <property type="project" value="TreeGrafter"/>
</dbReference>
<keyword evidence="9" id="KW-1185">Reference proteome</keyword>
<keyword evidence="5" id="KW-0469">Meiosis</keyword>
<comment type="caution">
    <text evidence="8">The sequence shown here is derived from an EMBL/GenBank/DDBJ whole genome shotgun (WGS) entry which is preliminary data.</text>
</comment>
<evidence type="ECO:0000256" key="1">
    <source>
        <dbReference type="ARBA" id="ARBA00004123"/>
    </source>
</evidence>
<evidence type="ECO:0000256" key="3">
    <source>
        <dbReference type="ARBA" id="ARBA00023172"/>
    </source>
</evidence>
<comment type="similarity">
    <text evidence="2">Belongs to the HOP2 family.</text>
</comment>
<dbReference type="GO" id="GO:0000794">
    <property type="term" value="C:condensed nuclear chromosome"/>
    <property type="evidence" value="ECO:0007669"/>
    <property type="project" value="TreeGrafter"/>
</dbReference>
<dbReference type="PANTHER" id="PTHR15938:SF0">
    <property type="entry name" value="HOMOLOGOUS-PAIRING PROTEIN 2 HOMOLOG"/>
    <property type="match status" value="1"/>
</dbReference>
<gene>
    <name evidence="8" type="ORF">FA13DRAFT_907619</name>
</gene>
<dbReference type="Proteomes" id="UP000298030">
    <property type="component" value="Unassembled WGS sequence"/>
</dbReference>
<dbReference type="GO" id="GO:0003690">
    <property type="term" value="F:double-stranded DNA binding"/>
    <property type="evidence" value="ECO:0007669"/>
    <property type="project" value="TreeGrafter"/>
</dbReference>
<evidence type="ECO:0000313" key="9">
    <source>
        <dbReference type="Proteomes" id="UP000298030"/>
    </source>
</evidence>
<dbReference type="EMBL" id="QPFP01000004">
    <property type="protein sequence ID" value="TEB37455.1"/>
    <property type="molecule type" value="Genomic_DNA"/>
</dbReference>
<comment type="subcellular location">
    <subcellularLocation>
        <location evidence="1">Nucleus</location>
    </subcellularLocation>
</comment>
<dbReference type="GO" id="GO:0010774">
    <property type="term" value="P:meiotic strand invasion involved in reciprocal meiotic recombination"/>
    <property type="evidence" value="ECO:0007669"/>
    <property type="project" value="TreeGrafter"/>
</dbReference>
<dbReference type="AlphaFoldDB" id="A0A4Y7TTE3"/>
<feature type="domain" description="Homologous-pairing protein 2 winged helix" evidence="7">
    <location>
        <begin position="18"/>
        <end position="79"/>
    </location>
</feature>
<accession>A0A4Y7TTE3</accession>
<reference evidence="8 9" key="1">
    <citation type="journal article" date="2019" name="Nat. Ecol. Evol.">
        <title>Megaphylogeny resolves global patterns of mushroom evolution.</title>
        <authorList>
            <person name="Varga T."/>
            <person name="Krizsan K."/>
            <person name="Foldi C."/>
            <person name="Dima B."/>
            <person name="Sanchez-Garcia M."/>
            <person name="Sanchez-Ramirez S."/>
            <person name="Szollosi G.J."/>
            <person name="Szarkandi J.G."/>
            <person name="Papp V."/>
            <person name="Albert L."/>
            <person name="Andreopoulos W."/>
            <person name="Angelini C."/>
            <person name="Antonin V."/>
            <person name="Barry K.W."/>
            <person name="Bougher N.L."/>
            <person name="Buchanan P."/>
            <person name="Buyck B."/>
            <person name="Bense V."/>
            <person name="Catcheside P."/>
            <person name="Chovatia M."/>
            <person name="Cooper J."/>
            <person name="Damon W."/>
            <person name="Desjardin D."/>
            <person name="Finy P."/>
            <person name="Geml J."/>
            <person name="Haridas S."/>
            <person name="Hughes K."/>
            <person name="Justo A."/>
            <person name="Karasinski D."/>
            <person name="Kautmanova I."/>
            <person name="Kiss B."/>
            <person name="Kocsube S."/>
            <person name="Kotiranta H."/>
            <person name="LaButti K.M."/>
            <person name="Lechner B.E."/>
            <person name="Liimatainen K."/>
            <person name="Lipzen A."/>
            <person name="Lukacs Z."/>
            <person name="Mihaltcheva S."/>
            <person name="Morgado L.N."/>
            <person name="Niskanen T."/>
            <person name="Noordeloos M.E."/>
            <person name="Ohm R.A."/>
            <person name="Ortiz-Santana B."/>
            <person name="Ovrebo C."/>
            <person name="Racz N."/>
            <person name="Riley R."/>
            <person name="Savchenko A."/>
            <person name="Shiryaev A."/>
            <person name="Soop K."/>
            <person name="Spirin V."/>
            <person name="Szebenyi C."/>
            <person name="Tomsovsky M."/>
            <person name="Tulloss R.E."/>
            <person name="Uehling J."/>
            <person name="Grigoriev I.V."/>
            <person name="Vagvolgyi C."/>
            <person name="Papp T."/>
            <person name="Martin F.M."/>
            <person name="Miettinen O."/>
            <person name="Hibbett D.S."/>
            <person name="Nagy L.G."/>
        </authorList>
    </citation>
    <scope>NUCLEOTIDE SEQUENCE [LARGE SCALE GENOMIC DNA]</scope>
    <source>
        <strain evidence="8 9">FP101781</strain>
    </source>
</reference>
<keyword evidence="3" id="KW-0233">DNA recombination</keyword>
<dbReference type="GO" id="GO:0120231">
    <property type="term" value="C:DNA recombinase auxiliary factor complex"/>
    <property type="evidence" value="ECO:0007669"/>
    <property type="project" value="TreeGrafter"/>
</dbReference>
<evidence type="ECO:0000256" key="2">
    <source>
        <dbReference type="ARBA" id="ARBA00007922"/>
    </source>
</evidence>
<dbReference type="Pfam" id="PF07106">
    <property type="entry name" value="WHD_TBPIP"/>
    <property type="match status" value="1"/>
</dbReference>
<sequence>MASKAKSESKVPVLKGQEAEDRVLQYLKAMNRPYGAVDVAANLKGAVQKTNVQKILVALAEKGELVQKTYGKTTFFVANQSKLEVLPAEKLASLDSELKMVEEENVALASDVKGLSSELSKARSTPTDDELGQQIACLGEEISQAESRLQPLKSGAPPISAEDLSRLQCEWEKWKAEWFRRRKVFLSLWGLATDALPPQESESLEEALGIEKDTPEHEALERGPLCVSKTLKRKRP</sequence>
<dbReference type="GO" id="GO:0007129">
    <property type="term" value="P:homologous chromosome pairing at meiosis"/>
    <property type="evidence" value="ECO:0007669"/>
    <property type="project" value="TreeGrafter"/>
</dbReference>
<keyword evidence="4" id="KW-0539">Nucleus</keyword>
<evidence type="ECO:0000256" key="6">
    <source>
        <dbReference type="SAM" id="MobiDB-lite"/>
    </source>
</evidence>
<organism evidence="8 9">
    <name type="scientific">Coprinellus micaceus</name>
    <name type="common">Glistening ink-cap mushroom</name>
    <name type="synonym">Coprinus micaceus</name>
    <dbReference type="NCBI Taxonomy" id="71717"/>
    <lineage>
        <taxon>Eukaryota</taxon>
        <taxon>Fungi</taxon>
        <taxon>Dikarya</taxon>
        <taxon>Basidiomycota</taxon>
        <taxon>Agaricomycotina</taxon>
        <taxon>Agaricomycetes</taxon>
        <taxon>Agaricomycetidae</taxon>
        <taxon>Agaricales</taxon>
        <taxon>Agaricineae</taxon>
        <taxon>Psathyrellaceae</taxon>
        <taxon>Coprinellus</taxon>
    </lineage>
</organism>
<dbReference type="STRING" id="71717.A0A4Y7TTE3"/>
<dbReference type="GO" id="GO:0000709">
    <property type="term" value="P:meiotic joint molecule formation"/>
    <property type="evidence" value="ECO:0007669"/>
    <property type="project" value="TreeGrafter"/>
</dbReference>
<dbReference type="InterPro" id="IPR036388">
    <property type="entry name" value="WH-like_DNA-bd_sf"/>
</dbReference>
<protein>
    <submittedName>
        <fullName evidence="8">TBPIP-domain-containing protein</fullName>
    </submittedName>
</protein>
<dbReference type="Gene3D" id="1.10.10.10">
    <property type="entry name" value="Winged helix-like DNA-binding domain superfamily/Winged helix DNA-binding domain"/>
    <property type="match status" value="1"/>
</dbReference>
<evidence type="ECO:0000259" key="7">
    <source>
        <dbReference type="Pfam" id="PF07106"/>
    </source>
</evidence>
<dbReference type="InterPro" id="IPR010776">
    <property type="entry name" value="Hop2_WH_dom"/>
</dbReference>
<evidence type="ECO:0000313" key="8">
    <source>
        <dbReference type="EMBL" id="TEB37455.1"/>
    </source>
</evidence>
<evidence type="ECO:0000256" key="5">
    <source>
        <dbReference type="ARBA" id="ARBA00023254"/>
    </source>
</evidence>
<proteinExistence type="inferred from homology"/>
<dbReference type="PANTHER" id="PTHR15938">
    <property type="entry name" value="TBP-1 INTERACTING PROTEIN"/>
    <property type="match status" value="1"/>
</dbReference>
<evidence type="ECO:0000256" key="4">
    <source>
        <dbReference type="ARBA" id="ARBA00023242"/>
    </source>
</evidence>